<comment type="similarity">
    <text evidence="2">Belongs to the threonine aldolase family.</text>
</comment>
<dbReference type="Gene3D" id="3.90.1150.10">
    <property type="entry name" value="Aspartate Aminotransferase, domain 1"/>
    <property type="match status" value="1"/>
</dbReference>
<evidence type="ECO:0000259" key="5">
    <source>
        <dbReference type="Pfam" id="PF01212"/>
    </source>
</evidence>
<evidence type="ECO:0000256" key="3">
    <source>
        <dbReference type="ARBA" id="ARBA00011881"/>
    </source>
</evidence>
<dbReference type="Pfam" id="PF01212">
    <property type="entry name" value="Beta_elim_lyase"/>
    <property type="match status" value="1"/>
</dbReference>
<feature type="domain" description="Aromatic amino acid beta-eliminating lyase/threonine aldolase" evidence="5">
    <location>
        <begin position="106"/>
        <end position="364"/>
    </location>
</feature>
<dbReference type="Gene3D" id="3.40.640.10">
    <property type="entry name" value="Type I PLP-dependent aspartate aminotransferase-like (Major domain)"/>
    <property type="match status" value="1"/>
</dbReference>
<accession>A0ABX7T8U4</accession>
<dbReference type="EMBL" id="CP071794">
    <property type="protein sequence ID" value="QTD57320.1"/>
    <property type="molecule type" value="Genomic_DNA"/>
</dbReference>
<keyword evidence="7" id="KW-1185">Reference proteome</keyword>
<evidence type="ECO:0000256" key="2">
    <source>
        <dbReference type="ARBA" id="ARBA00006966"/>
    </source>
</evidence>
<comment type="subunit">
    <text evidence="3">Homotetramer.</text>
</comment>
<dbReference type="PANTHER" id="PTHR48097">
    <property type="entry name" value="L-THREONINE ALDOLASE-RELATED"/>
    <property type="match status" value="1"/>
</dbReference>
<dbReference type="InterPro" id="IPR015424">
    <property type="entry name" value="PyrdxlP-dep_Trfase"/>
</dbReference>
<dbReference type="Proteomes" id="UP000663923">
    <property type="component" value="Chromosome"/>
</dbReference>
<evidence type="ECO:0000256" key="1">
    <source>
        <dbReference type="ARBA" id="ARBA00001933"/>
    </source>
</evidence>
<dbReference type="PANTHER" id="PTHR48097:SF9">
    <property type="entry name" value="L-THREONINE ALDOLASE"/>
    <property type="match status" value="1"/>
</dbReference>
<organism evidence="6 7">
    <name type="scientific">Parasphingorhabdus cellanae</name>
    <dbReference type="NCBI Taxonomy" id="2806553"/>
    <lineage>
        <taxon>Bacteria</taxon>
        <taxon>Pseudomonadati</taxon>
        <taxon>Pseudomonadota</taxon>
        <taxon>Alphaproteobacteria</taxon>
        <taxon>Sphingomonadales</taxon>
        <taxon>Sphingomonadaceae</taxon>
        <taxon>Parasphingorhabdus</taxon>
    </lineage>
</organism>
<dbReference type="SUPFAM" id="SSF53383">
    <property type="entry name" value="PLP-dependent transferases"/>
    <property type="match status" value="1"/>
</dbReference>
<evidence type="ECO:0000313" key="6">
    <source>
        <dbReference type="EMBL" id="QTD57320.1"/>
    </source>
</evidence>
<dbReference type="InterPro" id="IPR015422">
    <property type="entry name" value="PyrdxlP-dep_Trfase_small"/>
</dbReference>
<sequence length="431" mass="47873">MRSLIEYNINRLDTISDLMLGVYAVEKTRRNLLTGMAVCASGAANVGYTAGLSAPLGVGGKRDSEKARTSSQAITKEDLTIEHDLAFPFQHFEKSFSDRLPLIENYMRSAGLSEEYYCKGEAISQLESKVAALFGKPSAMWCPTGTLAQSIAIRIHGDRTERNILQMHPTSHLVLHEEDGYKHAHGFEPSIGGEWREPLKAESIDKSAACMIIEMPQRHSGGILPTWEELEALKSRSHALGVPLHMDGARIWSCRSFYNQRSFAEIADGFSSVYVSFYKDIGAFGGAALVGDKDFIETARVWRSRLGGVVSEHWPVVCDTLRLIDNKLVEIDGLVKMTRSYAAFVDQTSQYSVSPNPPQSNFFHVLLPVPAHVAEAAQIEAAKETGVWFTNVFWNYESESTCAMEVKFSETTAAMPRELLENAFSKFFAHI</sequence>
<comment type="cofactor">
    <cofactor evidence="1">
        <name>pyridoxal 5'-phosphate</name>
        <dbReference type="ChEBI" id="CHEBI:597326"/>
    </cofactor>
</comment>
<evidence type="ECO:0000313" key="7">
    <source>
        <dbReference type="Proteomes" id="UP000663923"/>
    </source>
</evidence>
<name>A0ABX7T8U4_9SPHN</name>
<gene>
    <name evidence="6" type="ORF">J4G78_07255</name>
</gene>
<evidence type="ECO:0000256" key="4">
    <source>
        <dbReference type="ARBA" id="ARBA00022898"/>
    </source>
</evidence>
<keyword evidence="4" id="KW-0663">Pyridoxal phosphate</keyword>
<reference evidence="6 7" key="1">
    <citation type="submission" date="2021-03" db="EMBL/GenBank/DDBJ databases">
        <title>Complete genome of Parasphingorhabdus_sp.JHSY0214.</title>
        <authorList>
            <person name="Yoo J.H."/>
            <person name="Bae J.W."/>
        </authorList>
    </citation>
    <scope>NUCLEOTIDE SEQUENCE [LARGE SCALE GENOMIC DNA]</scope>
    <source>
        <strain evidence="6 7">JHSY0214</strain>
    </source>
</reference>
<dbReference type="InterPro" id="IPR015421">
    <property type="entry name" value="PyrdxlP-dep_Trfase_major"/>
</dbReference>
<proteinExistence type="inferred from homology"/>
<protein>
    <recommendedName>
        <fullName evidence="5">Aromatic amino acid beta-eliminating lyase/threonine aldolase domain-containing protein</fullName>
    </recommendedName>
</protein>
<dbReference type="RefSeq" id="WP_207989695.1">
    <property type="nucleotide sequence ID" value="NZ_CP071794.1"/>
</dbReference>
<dbReference type="InterPro" id="IPR001597">
    <property type="entry name" value="ArAA_b-elim_lyase/Thr_aldolase"/>
</dbReference>